<comment type="caution">
    <text evidence="1">The sequence shown here is derived from an EMBL/GenBank/DDBJ whole genome shotgun (WGS) entry which is preliminary data.</text>
</comment>
<gene>
    <name evidence="1" type="ORF">DHETER_LOCUS2262</name>
</gene>
<name>A0ACA9KNM2_9GLOM</name>
<evidence type="ECO:0000313" key="1">
    <source>
        <dbReference type="EMBL" id="CAG8484170.1"/>
    </source>
</evidence>
<protein>
    <submittedName>
        <fullName evidence="1">7655_t:CDS:1</fullName>
    </submittedName>
</protein>
<organism evidence="1 2">
    <name type="scientific">Dentiscutata heterogama</name>
    <dbReference type="NCBI Taxonomy" id="1316150"/>
    <lineage>
        <taxon>Eukaryota</taxon>
        <taxon>Fungi</taxon>
        <taxon>Fungi incertae sedis</taxon>
        <taxon>Mucoromycota</taxon>
        <taxon>Glomeromycotina</taxon>
        <taxon>Glomeromycetes</taxon>
        <taxon>Diversisporales</taxon>
        <taxon>Gigasporaceae</taxon>
        <taxon>Dentiscutata</taxon>
    </lineage>
</organism>
<accession>A0ACA9KNM2</accession>
<reference evidence="1" key="1">
    <citation type="submission" date="2021-06" db="EMBL/GenBank/DDBJ databases">
        <authorList>
            <person name="Kallberg Y."/>
            <person name="Tangrot J."/>
            <person name="Rosling A."/>
        </authorList>
    </citation>
    <scope>NUCLEOTIDE SEQUENCE</scope>
    <source>
        <strain evidence="1">IL203A</strain>
    </source>
</reference>
<sequence>MTYSTQEHTKLVMIYLKKNSLQKTANAFYMKYPNKSKPHLLTIKNLISKFTKTGSVPDYHCPGHLISVTNSDNQEAIVAILQENPQQSTHKLAKKINISPFSGYFKTEVFKTSPFDIEDLKQQIVNEYDKITSEPLLNIRHTFLNHLKYCSEFDGQHFEHLI</sequence>
<keyword evidence="2" id="KW-1185">Reference proteome</keyword>
<proteinExistence type="predicted"/>
<dbReference type="Proteomes" id="UP000789702">
    <property type="component" value="Unassembled WGS sequence"/>
</dbReference>
<evidence type="ECO:0000313" key="2">
    <source>
        <dbReference type="Proteomes" id="UP000789702"/>
    </source>
</evidence>
<dbReference type="EMBL" id="CAJVPU010001585">
    <property type="protein sequence ID" value="CAG8484170.1"/>
    <property type="molecule type" value="Genomic_DNA"/>
</dbReference>